<feature type="transmembrane region" description="Helical" evidence="8">
    <location>
        <begin position="486"/>
        <end position="510"/>
    </location>
</feature>
<comment type="caution">
    <text evidence="9">The sequence shown here is derived from an EMBL/GenBank/DDBJ whole genome shotgun (WGS) entry which is preliminary data.</text>
</comment>
<feature type="transmembrane region" description="Helical" evidence="8">
    <location>
        <begin position="421"/>
        <end position="443"/>
    </location>
</feature>
<evidence type="ECO:0000256" key="7">
    <source>
        <dbReference type="ARBA" id="ARBA00023180"/>
    </source>
</evidence>
<gene>
    <name evidence="9" type="ORF">ANN_10607</name>
</gene>
<dbReference type="InterPro" id="IPR052192">
    <property type="entry name" value="Insect_Ionotropic_Sensory_Rcpt"/>
</dbReference>
<dbReference type="PANTHER" id="PTHR42643">
    <property type="entry name" value="IONOTROPIC RECEPTOR 20A-RELATED"/>
    <property type="match status" value="1"/>
</dbReference>
<keyword evidence="4 8" id="KW-1133">Transmembrane helix</keyword>
<dbReference type="Gene3D" id="1.10.287.70">
    <property type="match status" value="2"/>
</dbReference>
<accession>A0ABQ8TPG5</accession>
<reference evidence="9 10" key="1">
    <citation type="journal article" date="2022" name="Allergy">
        <title>Genome assembly and annotation of Periplaneta americana reveal a comprehensive cockroach allergen profile.</title>
        <authorList>
            <person name="Wang L."/>
            <person name="Xiong Q."/>
            <person name="Saelim N."/>
            <person name="Wang L."/>
            <person name="Nong W."/>
            <person name="Wan A.T."/>
            <person name="Shi M."/>
            <person name="Liu X."/>
            <person name="Cao Q."/>
            <person name="Hui J.H.L."/>
            <person name="Sookrung N."/>
            <person name="Leung T.F."/>
            <person name="Tungtrongchitr A."/>
            <person name="Tsui S.K.W."/>
        </authorList>
    </citation>
    <scope>NUCLEOTIDE SEQUENCE [LARGE SCALE GENOMIC DNA]</scope>
    <source>
        <strain evidence="9">PWHHKU_190912</strain>
    </source>
</reference>
<feature type="transmembrane region" description="Helical" evidence="8">
    <location>
        <begin position="74"/>
        <end position="92"/>
    </location>
</feature>
<proteinExistence type="predicted"/>
<evidence type="ECO:0000256" key="4">
    <source>
        <dbReference type="ARBA" id="ARBA00022989"/>
    </source>
</evidence>
<organism evidence="9 10">
    <name type="scientific">Periplaneta americana</name>
    <name type="common">American cockroach</name>
    <name type="synonym">Blatta americana</name>
    <dbReference type="NCBI Taxonomy" id="6978"/>
    <lineage>
        <taxon>Eukaryota</taxon>
        <taxon>Metazoa</taxon>
        <taxon>Ecdysozoa</taxon>
        <taxon>Arthropoda</taxon>
        <taxon>Hexapoda</taxon>
        <taxon>Insecta</taxon>
        <taxon>Pterygota</taxon>
        <taxon>Neoptera</taxon>
        <taxon>Polyneoptera</taxon>
        <taxon>Dictyoptera</taxon>
        <taxon>Blattodea</taxon>
        <taxon>Blattoidea</taxon>
        <taxon>Blattidae</taxon>
        <taxon>Blattinae</taxon>
        <taxon>Periplaneta</taxon>
    </lineage>
</organism>
<name>A0ABQ8TPG5_PERAM</name>
<keyword evidence="6" id="KW-0675">Receptor</keyword>
<feature type="transmembrane region" description="Helical" evidence="8">
    <location>
        <begin position="957"/>
        <end position="978"/>
    </location>
</feature>
<sequence length="1326" mass="150324">MAGLCEGGNEPSGSLKAICDRNSISSKTSSDTVRREIFCNFILRYRMYQLVPTATGWMDGIAPFPRRHNNTKKMAFIACILVMSAIQVVFTVPRRILENSYDEYLTAMCLNSIAVKLFAAERTLVLSYPSTDILLPELTPQESVLQYMDSTLNILQEEMLWPLQVYRLNSSVKDTHYFLNGFYVIFVDFTHGVENVYSSFYTQYQVIVSSNSWSLRRTLVVLVRSFSADIMPTARIISGFMWKSLRMSKIIFLIPNYSSSNVSRAQYLLKTNNLDVFTWFPYSTECYNTDDIQLIGQCSLSNNTFSENVELLRNNVPEDLNGCPIIAEVKEDYLHDVKIDKHIGIFYQGFLAQLMNVTLKFNQINDTSLSSDIYGSLSIFSEEAEQIFDPTVPIVSCDMRWYIPCPKSLPRTDRILDVFSLGVWVSTIGVVFLSAVVMWRSAIAHLFSIHESHTYRTLSSSLVNVLSVTMSVSVPTLPKIPCLRTFFLLLVAFSLILSTVFQCFFVSFLVSPGLSDHISTFDQLLRSGLKIAVPSELDISMEVLYKDVDFKVFSSNGSVCSDRDDCLRRLFTVEDVATNSRDAQIYIARRMGIIQHTDELLCSLDEKISTTSYMFLLRRNSPIAIGLTLSPILQNSYDEYLTALCLQRIAVKLFAAERTLVLSYPSTDILLPELTSQESVLQYMDSTLNIVQQEMLLPLQVYRMNSSVKDTHYFLNGFYVIFVDFTHGIEKVLSSFYNQYQVIVSSNSWSERRTLVVLVRSFNSEIMPTARLISSSMWKTFGLSNIIFLIPHYSSSNVSRAQYLLESNNLDVFTWFPHSKECYNPDDIQLIGQCSLSNNTFSENVEVLRNNIPQDLNGCPIIVRIREGDLTDVNIDKYIGILYQGFLAQLMNTTLEFIPIDDTSEDRPPTDFYGSLNIFTEEMTPVFDPTVPIVSCDMRWYIPCPKSLPRTDRILDVFSLGVWVSTIGVVFLSAVVMWRSAIAHLVSIHESHTYRTLSSSLINVLSVTMSVSVPTLPKTPCLRVFFLLLVVFSLILSTVFQCFFVSFLVSPGLSDHISTFDQLLRSGLKIAVPPELTNLLGILYKDVDFKVFSSNGSVCSDRDDCLGRLLTVEDVATITNSRDAQIYMARRMGIIQHADELICALAEKISTTSYMFILRRNSPIADRFNDCRLSPGLPNHISTFDQLLRSGLKIAVPPELTILLKALYKDVNFKVFSSNGSVCSDRDDCLRRLLTVEDVASITSAKDAQIYMARRMSIIQHSDEFLCSLDLKIFSTSYMFLLRRNSPITDRFNTVAIRCLEAGLIDKHYEKILKTLKSTHEDKPAA</sequence>
<comment type="subcellular location">
    <subcellularLocation>
        <location evidence="1">Cell membrane</location>
        <topology evidence="1">Multi-pass membrane protein</topology>
    </subcellularLocation>
</comment>
<evidence type="ECO:0000256" key="2">
    <source>
        <dbReference type="ARBA" id="ARBA00022475"/>
    </source>
</evidence>
<dbReference type="PANTHER" id="PTHR42643:SF24">
    <property type="entry name" value="IONOTROPIC RECEPTOR 60A"/>
    <property type="match status" value="1"/>
</dbReference>
<evidence type="ECO:0000256" key="5">
    <source>
        <dbReference type="ARBA" id="ARBA00023136"/>
    </source>
</evidence>
<dbReference type="Proteomes" id="UP001148838">
    <property type="component" value="Unassembled WGS sequence"/>
</dbReference>
<evidence type="ECO:0000256" key="1">
    <source>
        <dbReference type="ARBA" id="ARBA00004651"/>
    </source>
</evidence>
<keyword evidence="3 8" id="KW-0812">Transmembrane</keyword>
<dbReference type="EMBL" id="JAJSOF020000005">
    <property type="protein sequence ID" value="KAJ4448588.1"/>
    <property type="molecule type" value="Genomic_DNA"/>
</dbReference>
<evidence type="ECO:0000256" key="6">
    <source>
        <dbReference type="ARBA" id="ARBA00023170"/>
    </source>
</evidence>
<keyword evidence="10" id="KW-1185">Reference proteome</keyword>
<protein>
    <submittedName>
        <fullName evidence="9">Uncharacterized protein</fullName>
    </submittedName>
</protein>
<keyword evidence="5 8" id="KW-0472">Membrane</keyword>
<keyword evidence="7" id="KW-0325">Glycoprotein</keyword>
<feature type="transmembrane region" description="Helical" evidence="8">
    <location>
        <begin position="1024"/>
        <end position="1049"/>
    </location>
</feature>
<evidence type="ECO:0000313" key="9">
    <source>
        <dbReference type="EMBL" id="KAJ4448588.1"/>
    </source>
</evidence>
<evidence type="ECO:0000256" key="3">
    <source>
        <dbReference type="ARBA" id="ARBA00022692"/>
    </source>
</evidence>
<evidence type="ECO:0000313" key="10">
    <source>
        <dbReference type="Proteomes" id="UP001148838"/>
    </source>
</evidence>
<keyword evidence="2" id="KW-1003">Cell membrane</keyword>
<evidence type="ECO:0000256" key="8">
    <source>
        <dbReference type="SAM" id="Phobius"/>
    </source>
</evidence>